<keyword evidence="2" id="KW-0238">DNA-binding</keyword>
<comment type="caution">
    <text evidence="5">The sequence shown here is derived from an EMBL/GenBank/DDBJ whole genome shotgun (WGS) entry which is preliminary data.</text>
</comment>
<dbReference type="Pfam" id="PF01047">
    <property type="entry name" value="MarR"/>
    <property type="match status" value="1"/>
</dbReference>
<reference evidence="5 6" key="1">
    <citation type="submission" date="2014-04" db="EMBL/GenBank/DDBJ databases">
        <title>Draft genome sequence of Bacillus azotoformans MEV2011, a (co-) denitrifying strain unable to grow in the presence of oxygen.</title>
        <authorList>
            <person name="Nielsen M."/>
            <person name="Schreiber L."/>
            <person name="Finster K."/>
            <person name="Schramm A."/>
        </authorList>
    </citation>
    <scope>NUCLEOTIDE SEQUENCE [LARGE SCALE GENOMIC DNA]</scope>
    <source>
        <strain evidence="5 6">MEV2011</strain>
    </source>
</reference>
<dbReference type="GO" id="GO:0003677">
    <property type="term" value="F:DNA binding"/>
    <property type="evidence" value="ECO:0007669"/>
    <property type="project" value="UniProtKB-KW"/>
</dbReference>
<evidence type="ECO:0000256" key="3">
    <source>
        <dbReference type="ARBA" id="ARBA00023163"/>
    </source>
</evidence>
<evidence type="ECO:0000256" key="2">
    <source>
        <dbReference type="ARBA" id="ARBA00023125"/>
    </source>
</evidence>
<proteinExistence type="predicted"/>
<evidence type="ECO:0000313" key="6">
    <source>
        <dbReference type="Proteomes" id="UP000027936"/>
    </source>
</evidence>
<feature type="domain" description="HTH marR-type" evidence="4">
    <location>
        <begin position="1"/>
        <end position="137"/>
    </location>
</feature>
<accession>A0A072NV71</accession>
<evidence type="ECO:0000313" key="5">
    <source>
        <dbReference type="EMBL" id="KEF37120.1"/>
    </source>
</evidence>
<dbReference type="PANTHER" id="PTHR42756:SF1">
    <property type="entry name" value="TRANSCRIPTIONAL REPRESSOR OF EMRAB OPERON"/>
    <property type="match status" value="1"/>
</dbReference>
<dbReference type="PRINTS" id="PR00598">
    <property type="entry name" value="HTHMARR"/>
</dbReference>
<organism evidence="5 6">
    <name type="scientific">Schinkia azotoformans MEV2011</name>
    <dbReference type="NCBI Taxonomy" id="1348973"/>
    <lineage>
        <taxon>Bacteria</taxon>
        <taxon>Bacillati</taxon>
        <taxon>Bacillota</taxon>
        <taxon>Bacilli</taxon>
        <taxon>Bacillales</taxon>
        <taxon>Bacillaceae</taxon>
        <taxon>Calidifontibacillus/Schinkia group</taxon>
        <taxon>Schinkia</taxon>
    </lineage>
</organism>
<dbReference type="SUPFAM" id="SSF46785">
    <property type="entry name" value="Winged helix' DNA-binding domain"/>
    <property type="match status" value="1"/>
</dbReference>
<dbReference type="Gene3D" id="1.10.10.10">
    <property type="entry name" value="Winged helix-like DNA-binding domain superfamily/Winged helix DNA-binding domain"/>
    <property type="match status" value="1"/>
</dbReference>
<dbReference type="InterPro" id="IPR036390">
    <property type="entry name" value="WH_DNA-bd_sf"/>
</dbReference>
<keyword evidence="3" id="KW-0804">Transcription</keyword>
<gene>
    <name evidence="5" type="ORF">M670_03713</name>
</gene>
<dbReference type="AlphaFoldDB" id="A0A072NV71"/>
<dbReference type="InterPro" id="IPR000835">
    <property type="entry name" value="HTH_MarR-typ"/>
</dbReference>
<sequence>MSRLIDSYGFLTGKIVQLFEEDFINQLKQFGIDARQYGVLLKVSEKPGMSQIQIAEELKIDRTTMAERAERLESEKYIKRIKNPHDKRTYCLHITSEGKELLEKCWELLQQSEKRILSSLSDEEKVYFKNFLLKIFNTWRENNNE</sequence>
<dbReference type="PATRIC" id="fig|1348973.3.peg.3592"/>
<dbReference type="Proteomes" id="UP000027936">
    <property type="component" value="Unassembled WGS sequence"/>
</dbReference>
<dbReference type="PANTHER" id="PTHR42756">
    <property type="entry name" value="TRANSCRIPTIONAL REGULATOR, MARR"/>
    <property type="match status" value="1"/>
</dbReference>
<keyword evidence="1" id="KW-0805">Transcription regulation</keyword>
<dbReference type="InterPro" id="IPR036388">
    <property type="entry name" value="WH-like_DNA-bd_sf"/>
</dbReference>
<dbReference type="EMBL" id="JJRY01000018">
    <property type="protein sequence ID" value="KEF37120.1"/>
    <property type="molecule type" value="Genomic_DNA"/>
</dbReference>
<dbReference type="SMART" id="SM00347">
    <property type="entry name" value="HTH_MARR"/>
    <property type="match status" value="1"/>
</dbReference>
<evidence type="ECO:0000259" key="4">
    <source>
        <dbReference type="PROSITE" id="PS50995"/>
    </source>
</evidence>
<dbReference type="PROSITE" id="PS50995">
    <property type="entry name" value="HTH_MARR_2"/>
    <property type="match status" value="1"/>
</dbReference>
<dbReference type="OrthoDB" id="1858911at2"/>
<protein>
    <submittedName>
        <fullName evidence="5">Transcriptional regulator</fullName>
    </submittedName>
</protein>
<dbReference type="RefSeq" id="WP_035197290.1">
    <property type="nucleotide sequence ID" value="NZ_JJRY01000018.1"/>
</dbReference>
<dbReference type="GO" id="GO:0003700">
    <property type="term" value="F:DNA-binding transcription factor activity"/>
    <property type="evidence" value="ECO:0007669"/>
    <property type="project" value="InterPro"/>
</dbReference>
<name>A0A072NV71_SCHAZ</name>
<evidence type="ECO:0000256" key="1">
    <source>
        <dbReference type="ARBA" id="ARBA00023015"/>
    </source>
</evidence>